<evidence type="ECO:0000313" key="1">
    <source>
        <dbReference type="EMBL" id="NYE04565.1"/>
    </source>
</evidence>
<dbReference type="AlphaFoldDB" id="A0A852T9N5"/>
<evidence type="ECO:0000313" key="2">
    <source>
        <dbReference type="Proteomes" id="UP000548423"/>
    </source>
</evidence>
<organism evidence="1 2">
    <name type="scientific">Neobacillus niacini</name>
    <dbReference type="NCBI Taxonomy" id="86668"/>
    <lineage>
        <taxon>Bacteria</taxon>
        <taxon>Bacillati</taxon>
        <taxon>Bacillota</taxon>
        <taxon>Bacilli</taxon>
        <taxon>Bacillales</taxon>
        <taxon>Bacillaceae</taxon>
        <taxon>Neobacillus</taxon>
    </lineage>
</organism>
<dbReference type="EMBL" id="JACCBX010000003">
    <property type="protein sequence ID" value="NYE04565.1"/>
    <property type="molecule type" value="Genomic_DNA"/>
</dbReference>
<proteinExistence type="predicted"/>
<comment type="caution">
    <text evidence="1">The sequence shown here is derived from an EMBL/GenBank/DDBJ whole genome shotgun (WGS) entry which is preliminary data.</text>
</comment>
<name>A0A852T9N5_9BACI</name>
<protein>
    <submittedName>
        <fullName evidence="1">Uncharacterized protein</fullName>
    </submittedName>
</protein>
<reference evidence="2" key="2">
    <citation type="submission" date="2020-08" db="EMBL/GenBank/DDBJ databases">
        <title>The Agave Microbiome: Exploring the role of microbial communities in plant adaptations to desert environments.</title>
        <authorList>
            <person name="Partida-Martinez L.P."/>
        </authorList>
    </citation>
    <scope>NUCLEOTIDE SEQUENCE [LARGE SCALE GENOMIC DNA]</scope>
    <source>
        <strain evidence="2">AT2.8</strain>
    </source>
</reference>
<dbReference type="Proteomes" id="UP000548423">
    <property type="component" value="Unassembled WGS sequence"/>
</dbReference>
<gene>
    <name evidence="1" type="ORF">F4694_001314</name>
</gene>
<reference evidence="2" key="1">
    <citation type="submission" date="2020-07" db="EMBL/GenBank/DDBJ databases">
        <authorList>
            <person name="Partida-Martinez L."/>
            <person name="Huntemann M."/>
            <person name="Clum A."/>
            <person name="Wang J."/>
            <person name="Palaniappan K."/>
            <person name="Ritter S."/>
            <person name="Chen I.-M."/>
            <person name="Stamatis D."/>
            <person name="Reddy T."/>
            <person name="O'Malley R."/>
            <person name="Daum C."/>
            <person name="Shapiro N."/>
            <person name="Ivanova N."/>
            <person name="Kyrpides N."/>
            <person name="Woyke T."/>
        </authorList>
    </citation>
    <scope>NUCLEOTIDE SEQUENCE [LARGE SCALE GENOMIC DNA]</scope>
    <source>
        <strain evidence="2">AT2.8</strain>
    </source>
</reference>
<accession>A0A852T9N5</accession>
<sequence length="158" mass="18367">MLTFNEKLAIIESFPELERKDVSLKRVNFQLPNSASDKKNVVYHLHPNGNGFVYAGNLHSYQTDDKGMVNIRDFSADELQKLIKESIESLLPVEKSLAEEAIIGNQVEERWMDDEKHHLIVINENDTWNIYFGLNLEESFDTYGEAEEFLKEEGFRRV</sequence>